<dbReference type="Gene3D" id="3.40.50.1390">
    <property type="entry name" value="Resolvase, N-terminal catalytic domain"/>
    <property type="match status" value="1"/>
</dbReference>
<dbReference type="PANTHER" id="PTHR30461">
    <property type="entry name" value="DNA-INVERTASE FROM LAMBDOID PROPHAGE"/>
    <property type="match status" value="1"/>
</dbReference>
<geneLocation type="plasmid" evidence="7">
    <name>prb11</name>
</geneLocation>
<dbReference type="PANTHER" id="PTHR30461:SF2">
    <property type="entry name" value="SERINE RECOMBINASE PINE-RELATED"/>
    <property type="match status" value="1"/>
</dbReference>
<evidence type="ECO:0000256" key="1">
    <source>
        <dbReference type="ARBA" id="ARBA00022908"/>
    </source>
</evidence>
<evidence type="ECO:0000313" key="7">
    <source>
        <dbReference type="Proteomes" id="UP000245711"/>
    </source>
</evidence>
<dbReference type="Proteomes" id="UP000245711">
    <property type="component" value="Plasmid pRB11"/>
</dbReference>
<evidence type="ECO:0000259" key="5">
    <source>
        <dbReference type="PROSITE" id="PS51736"/>
    </source>
</evidence>
<dbReference type="AlphaFoldDB" id="A0A2S2C881"/>
<dbReference type="GO" id="GO:0000150">
    <property type="term" value="F:DNA strand exchange activity"/>
    <property type="evidence" value="ECO:0007669"/>
    <property type="project" value="InterPro"/>
</dbReference>
<dbReference type="GO" id="GO:0015074">
    <property type="term" value="P:DNA integration"/>
    <property type="evidence" value="ECO:0007669"/>
    <property type="project" value="UniProtKB-KW"/>
</dbReference>
<dbReference type="CDD" id="cd03768">
    <property type="entry name" value="SR_ResInv"/>
    <property type="match status" value="1"/>
</dbReference>
<keyword evidence="2" id="KW-0238">DNA-binding</keyword>
<dbReference type="InterPro" id="IPR050639">
    <property type="entry name" value="SSR_resolvase"/>
</dbReference>
<evidence type="ECO:0000256" key="2">
    <source>
        <dbReference type="ARBA" id="ARBA00023125"/>
    </source>
</evidence>
<dbReference type="InterPro" id="IPR036162">
    <property type="entry name" value="Resolvase-like_N_sf"/>
</dbReference>
<keyword evidence="6" id="KW-0614">Plasmid</keyword>
<feature type="domain" description="Resolvase/invertase-type recombinase catalytic" evidence="5">
    <location>
        <begin position="3"/>
        <end position="137"/>
    </location>
</feature>
<evidence type="ECO:0000256" key="3">
    <source>
        <dbReference type="ARBA" id="ARBA00023172"/>
    </source>
</evidence>
<gene>
    <name evidence="6" type="ORF">CBI38_37210</name>
</gene>
<dbReference type="OrthoDB" id="3405463at2"/>
<dbReference type="Pfam" id="PF00239">
    <property type="entry name" value="Resolvase"/>
    <property type="match status" value="1"/>
</dbReference>
<evidence type="ECO:0000313" key="6">
    <source>
        <dbReference type="EMBL" id="AWK77075.1"/>
    </source>
</evidence>
<feature type="active site" description="O-(5'-phospho-DNA)-serine intermediate" evidence="4">
    <location>
        <position position="11"/>
    </location>
</feature>
<accession>A0A2S2C881</accession>
<dbReference type="InterPro" id="IPR006118">
    <property type="entry name" value="Recombinase_CS"/>
</dbReference>
<dbReference type="KEGG" id="roz:CBI38_37210"/>
<proteinExistence type="predicted"/>
<dbReference type="SMART" id="SM00857">
    <property type="entry name" value="Resolvase"/>
    <property type="match status" value="1"/>
</dbReference>
<organism evidence="6 7">
    <name type="scientific">Rhodococcus oxybenzonivorans</name>
    <dbReference type="NCBI Taxonomy" id="1990687"/>
    <lineage>
        <taxon>Bacteria</taxon>
        <taxon>Bacillati</taxon>
        <taxon>Actinomycetota</taxon>
        <taxon>Actinomycetes</taxon>
        <taxon>Mycobacteriales</taxon>
        <taxon>Nocardiaceae</taxon>
        <taxon>Rhodococcus</taxon>
    </lineage>
</organism>
<reference evidence="6 7" key="1">
    <citation type="submission" date="2017-05" db="EMBL/GenBank/DDBJ databases">
        <title>Isolation of Rhodococcus sp. S2-17 biodegrading of BP-3.</title>
        <authorList>
            <person name="Lee Y."/>
            <person name="Kim K.H."/>
            <person name="Chun B.H."/>
            <person name="Jung H.S."/>
            <person name="Jeon C.O."/>
        </authorList>
    </citation>
    <scope>NUCLEOTIDE SEQUENCE [LARGE SCALE GENOMIC DNA]</scope>
    <source>
        <strain evidence="6 7">S2-17</strain>
        <plasmid evidence="7">prb11</plasmid>
    </source>
</reference>
<dbReference type="GO" id="GO:0003677">
    <property type="term" value="F:DNA binding"/>
    <property type="evidence" value="ECO:0007669"/>
    <property type="project" value="UniProtKB-KW"/>
</dbReference>
<dbReference type="SUPFAM" id="SSF53041">
    <property type="entry name" value="Resolvase-like"/>
    <property type="match status" value="1"/>
</dbReference>
<name>A0A2S2C881_9NOCA</name>
<dbReference type="EMBL" id="CP021357">
    <property type="protein sequence ID" value="AWK77075.1"/>
    <property type="molecule type" value="Genomic_DNA"/>
</dbReference>
<dbReference type="PROSITE" id="PS51736">
    <property type="entry name" value="RECOMBINASES_3"/>
    <property type="match status" value="1"/>
</dbReference>
<dbReference type="PROSITE" id="PS00398">
    <property type="entry name" value="RECOMBINASES_2"/>
    <property type="match status" value="1"/>
</dbReference>
<evidence type="ECO:0000256" key="4">
    <source>
        <dbReference type="PIRSR" id="PIRSR606118-50"/>
    </source>
</evidence>
<keyword evidence="3" id="KW-0233">DNA recombination</keyword>
<dbReference type="InterPro" id="IPR006119">
    <property type="entry name" value="Resolv_N"/>
</dbReference>
<sequence>MDVKIGYARCSTKAQDLAGQVAWLGKLGVEQSRIYTDHGYTGRNRKRPSLARALEVARAGDEFVVTKLDRLGRSARDLHEIVDGLVSHGVALNIDGRVYDPTDPMGKMFIGFLAIMAEFSVIWTRRDAHLPDLGVAA</sequence>
<keyword evidence="1" id="KW-0229">DNA integration</keyword>
<keyword evidence="7" id="KW-1185">Reference proteome</keyword>
<protein>
    <recommendedName>
        <fullName evidence="5">Resolvase/invertase-type recombinase catalytic domain-containing protein</fullName>
    </recommendedName>
</protein>